<comment type="caution">
    <text evidence="1">The sequence shown here is derived from an EMBL/GenBank/DDBJ whole genome shotgun (WGS) entry which is preliminary data.</text>
</comment>
<dbReference type="AlphaFoldDB" id="A0A1Q8TGC0"/>
<keyword evidence="2" id="KW-1185">Reference proteome</keyword>
<protein>
    <submittedName>
        <fullName evidence="1">Uncharacterized protein</fullName>
    </submittedName>
</protein>
<dbReference type="RefSeq" id="WP_075368366.1">
    <property type="nucleotide sequence ID" value="NZ_MSDQ01000006.1"/>
</dbReference>
<gene>
    <name evidence="1" type="ORF">BTW10_04630</name>
</gene>
<proteinExistence type="predicted"/>
<sequence>MHEQSPTDVIGEQTGAALYTMQLELSKVFTEIAAAIQKLPGEIRPAISSLANLGWFPSGEMGFSEIHDFRALCDSGDKPAADTAMIEWLQGELGHIQMRASNRFPNRSHILTSAFNAHSAGLYELSIPVLMAQVEGMCLEVVGTKLFSTKKGIPATRAATDRFGRQMALSDALLLPFRESNGFTASEATRHQWPDTPNRHEVLHGIATDYGTRKNSFKTISLVEYLITFVAPRFDPTWPT</sequence>
<reference evidence="1 2" key="1">
    <citation type="submission" date="2016-12" db="EMBL/GenBank/DDBJ databases">
        <title>Draft genome sequences of strains Salinicola socius SMB35, Salinicola sp. MH3R3-1 and Chromohalobacter sp. SMB17 from the Verkhnekamsk potash mining region of Russia.</title>
        <authorList>
            <person name="Mavrodi D.V."/>
            <person name="Olsson B.E."/>
            <person name="Korsakova E.S."/>
            <person name="Pyankova A."/>
            <person name="Mavrodi O.V."/>
            <person name="Plotnikova E.G."/>
        </authorList>
    </citation>
    <scope>NUCLEOTIDE SEQUENCE [LARGE SCALE GENOMIC DNA]</scope>
    <source>
        <strain evidence="1 2">SMB17</strain>
    </source>
</reference>
<evidence type="ECO:0000313" key="2">
    <source>
        <dbReference type="Proteomes" id="UP000186806"/>
    </source>
</evidence>
<dbReference type="Proteomes" id="UP000186806">
    <property type="component" value="Unassembled WGS sequence"/>
</dbReference>
<accession>A0A1Q8TGC0</accession>
<dbReference type="EMBL" id="MSDQ01000006">
    <property type="protein sequence ID" value="OLO12734.1"/>
    <property type="molecule type" value="Genomic_DNA"/>
</dbReference>
<evidence type="ECO:0000313" key="1">
    <source>
        <dbReference type="EMBL" id="OLO12734.1"/>
    </source>
</evidence>
<organism evidence="1 2">
    <name type="scientific">Chromohalobacter japonicus</name>
    <dbReference type="NCBI Taxonomy" id="223900"/>
    <lineage>
        <taxon>Bacteria</taxon>
        <taxon>Pseudomonadati</taxon>
        <taxon>Pseudomonadota</taxon>
        <taxon>Gammaproteobacteria</taxon>
        <taxon>Oceanospirillales</taxon>
        <taxon>Halomonadaceae</taxon>
        <taxon>Chromohalobacter</taxon>
    </lineage>
</organism>
<name>A0A1Q8TGC0_9GAMM</name>